<evidence type="ECO:0000313" key="1">
    <source>
        <dbReference type="EMBL" id="MCY9230055.1"/>
    </source>
</evidence>
<sequence length="155" mass="18330">MEKELTELIAQRISTLEKDKRLLEETKEAFIDTLDQQRDKFLELFNKIKPILLQVIETKGSFYNSELDLNSPHGPVIAATNQEMYVFDVRSRTVKKYRIFDYEEISSNINLSSFFEHFSFKTAYASLVEQIDYHQNLVERINKKIDQARQELESI</sequence>
<gene>
    <name evidence="1" type="ORF">MOE99_11875</name>
</gene>
<evidence type="ECO:0000313" key="2">
    <source>
        <dbReference type="Proteomes" id="UP001066278"/>
    </source>
</evidence>
<dbReference type="AlphaFoldDB" id="A0A9Q4ETA5"/>
<dbReference type="Proteomes" id="UP001066278">
    <property type="component" value="Unassembled WGS sequence"/>
</dbReference>
<organism evidence="1 2">
    <name type="scientific">Bacillus inaquosorum</name>
    <dbReference type="NCBI Taxonomy" id="483913"/>
    <lineage>
        <taxon>Bacteria</taxon>
        <taxon>Bacillati</taxon>
        <taxon>Bacillota</taxon>
        <taxon>Bacilli</taxon>
        <taxon>Bacillales</taxon>
        <taxon>Bacillaceae</taxon>
        <taxon>Bacillus</taxon>
    </lineage>
</organism>
<comment type="caution">
    <text evidence="1">The sequence shown here is derived from an EMBL/GenBank/DDBJ whole genome shotgun (WGS) entry which is preliminary data.</text>
</comment>
<protein>
    <submittedName>
        <fullName evidence="1">Uncharacterized protein</fullName>
    </submittedName>
</protein>
<proteinExistence type="predicted"/>
<accession>A0A9Q4ETA5</accession>
<reference evidence="1" key="1">
    <citation type="submission" date="2022-02" db="EMBL/GenBank/DDBJ databases">
        <title>Crop Bioprotection Bacillus Genome Sequencing.</title>
        <authorList>
            <person name="Dunlap C."/>
        </authorList>
    </citation>
    <scope>NUCLEOTIDE SEQUENCE</scope>
    <source>
        <strain evidence="1">T20C13</strain>
    </source>
</reference>
<name>A0A9Q4ETA5_9BACI</name>
<dbReference type="EMBL" id="JALAXJ010000011">
    <property type="protein sequence ID" value="MCY9230055.1"/>
    <property type="molecule type" value="Genomic_DNA"/>
</dbReference>
<dbReference type="RefSeq" id="WP_268310075.1">
    <property type="nucleotide sequence ID" value="NZ_JALAXJ010000011.1"/>
</dbReference>